<proteinExistence type="predicted"/>
<evidence type="ECO:0000313" key="2">
    <source>
        <dbReference type="Proteomes" id="UP001209737"/>
    </source>
</evidence>
<comment type="caution">
    <text evidence="1">The sequence shown here is derived from an EMBL/GenBank/DDBJ whole genome shotgun (WGS) entry which is preliminary data.</text>
</comment>
<sequence>MTFAENLSDVDTKFILSLKQNPSQKSITIYNPSTFDHPRIAINEGKLLQKAFETAGYFKSVKVGYKDDDVFALVFLTRKHEEGIGVWITGLSFGILPSITYETITTEVSIRDQKSGNASNYKRESKFKIYNGWIFLPLWPFFLENPEYQKLLNHHIQSILKEAKLDGTI</sequence>
<organism evidence="1 2">
    <name type="scientific">Leptospira limi</name>
    <dbReference type="NCBI Taxonomy" id="2950023"/>
    <lineage>
        <taxon>Bacteria</taxon>
        <taxon>Pseudomonadati</taxon>
        <taxon>Spirochaetota</taxon>
        <taxon>Spirochaetia</taxon>
        <taxon>Leptospirales</taxon>
        <taxon>Leptospiraceae</taxon>
        <taxon>Leptospira</taxon>
    </lineage>
</organism>
<dbReference type="RefSeq" id="WP_265375023.1">
    <property type="nucleotide sequence ID" value="NZ_JAMQPV010000001.1"/>
</dbReference>
<dbReference type="EMBL" id="JAMQPV010000001">
    <property type="protein sequence ID" value="MCW7462036.1"/>
    <property type="molecule type" value="Genomic_DNA"/>
</dbReference>
<dbReference type="Proteomes" id="UP001209737">
    <property type="component" value="Unassembled WGS sequence"/>
</dbReference>
<name>A0ABT3LWF4_9LEPT</name>
<protein>
    <submittedName>
        <fullName evidence="1">Uncharacterized protein</fullName>
    </submittedName>
</protein>
<accession>A0ABT3LWF4</accession>
<reference evidence="1 2" key="1">
    <citation type="submission" date="2022-06" db="EMBL/GenBank/DDBJ databases">
        <title>Leptospira isolates from biofilms formed at urban environments.</title>
        <authorList>
            <person name="Ribeiro P.S."/>
            <person name="Sousa T."/>
            <person name="Carvalho N."/>
            <person name="Aburjaile F."/>
            <person name="Neves F."/>
            <person name="Oliveira D."/>
            <person name="Blanco L."/>
            <person name="Lima J."/>
            <person name="Costa F."/>
            <person name="Brenig B."/>
            <person name="Soares S."/>
            <person name="Ramos R."/>
            <person name="Goes-Neto A."/>
            <person name="Matiuzzi M."/>
            <person name="Azevedo V."/>
            <person name="Ristow P."/>
        </authorList>
    </citation>
    <scope>NUCLEOTIDE SEQUENCE [LARGE SCALE GENOMIC DNA]</scope>
    <source>
        <strain evidence="1 2">VSF25</strain>
    </source>
</reference>
<gene>
    <name evidence="1" type="ORF">ND812_08030</name>
</gene>
<keyword evidence="2" id="KW-1185">Reference proteome</keyword>
<evidence type="ECO:0000313" key="1">
    <source>
        <dbReference type="EMBL" id="MCW7462036.1"/>
    </source>
</evidence>